<feature type="transmembrane region" description="Helical" evidence="1">
    <location>
        <begin position="178"/>
        <end position="203"/>
    </location>
</feature>
<evidence type="ECO:0000256" key="1">
    <source>
        <dbReference type="SAM" id="Phobius"/>
    </source>
</evidence>
<keyword evidence="1" id="KW-1133">Transmembrane helix</keyword>
<feature type="transmembrane region" description="Helical" evidence="1">
    <location>
        <begin position="292"/>
        <end position="311"/>
    </location>
</feature>
<dbReference type="PANTHER" id="PTHR37814:SF1">
    <property type="entry name" value="MEMBRANE PROTEIN"/>
    <property type="match status" value="1"/>
</dbReference>
<dbReference type="PANTHER" id="PTHR37814">
    <property type="entry name" value="CONSERVED MEMBRANE PROTEIN"/>
    <property type="match status" value="1"/>
</dbReference>
<feature type="transmembrane region" description="Helical" evidence="1">
    <location>
        <begin position="108"/>
        <end position="127"/>
    </location>
</feature>
<feature type="transmembrane region" description="Helical" evidence="1">
    <location>
        <begin position="35"/>
        <end position="57"/>
    </location>
</feature>
<feature type="transmembrane region" description="Helical" evidence="1">
    <location>
        <begin position="317"/>
        <end position="340"/>
    </location>
</feature>
<dbReference type="OrthoDB" id="4424890at2"/>
<dbReference type="InterPro" id="IPR038728">
    <property type="entry name" value="YkvI-like"/>
</dbReference>
<feature type="transmembrane region" description="Helical" evidence="1">
    <location>
        <begin position="139"/>
        <end position="158"/>
    </location>
</feature>
<reference evidence="2 3" key="1">
    <citation type="submission" date="2019-12" db="EMBL/GenBank/DDBJ databases">
        <title>Defluviitalea raffinosedens, isolated from a biogas fermenter, genome sequencing and characterization.</title>
        <authorList>
            <person name="Rettenmaier R."/>
            <person name="Schneider M."/>
            <person name="Neuhaus K."/>
            <person name="Liebl W."/>
            <person name="Zverlov V."/>
        </authorList>
    </citation>
    <scope>NUCLEOTIDE SEQUENCE [LARGE SCALE GENOMIC DNA]</scope>
    <source>
        <strain evidence="2 3">249c-K6</strain>
    </source>
</reference>
<evidence type="ECO:0000313" key="3">
    <source>
        <dbReference type="Proteomes" id="UP000483018"/>
    </source>
</evidence>
<proteinExistence type="predicted"/>
<dbReference type="AlphaFoldDB" id="A0A7C8HCT7"/>
<keyword evidence="1" id="KW-0472">Membrane</keyword>
<gene>
    <name evidence="2" type="ORF">GND95_14555</name>
</gene>
<dbReference type="Proteomes" id="UP000483018">
    <property type="component" value="Unassembled WGS sequence"/>
</dbReference>
<evidence type="ECO:0008006" key="4">
    <source>
        <dbReference type="Google" id="ProtNLM"/>
    </source>
</evidence>
<organism evidence="2 3">
    <name type="scientific">Defluviitalea raffinosedens</name>
    <dbReference type="NCBI Taxonomy" id="1450156"/>
    <lineage>
        <taxon>Bacteria</taxon>
        <taxon>Bacillati</taxon>
        <taxon>Bacillota</taxon>
        <taxon>Clostridia</taxon>
        <taxon>Lachnospirales</taxon>
        <taxon>Defluviitaleaceae</taxon>
        <taxon>Defluviitalea</taxon>
    </lineage>
</organism>
<accession>A0A7C8HCT7</accession>
<comment type="caution">
    <text evidence="2">The sequence shown here is derived from an EMBL/GenBank/DDBJ whole genome shotgun (WGS) entry which is preliminary data.</text>
</comment>
<protein>
    <recommendedName>
        <fullName evidence="4">Membrane protein YkvI</fullName>
    </recommendedName>
</protein>
<feature type="transmembrane region" description="Helical" evidence="1">
    <location>
        <begin position="256"/>
        <end position="280"/>
    </location>
</feature>
<feature type="transmembrane region" description="Helical" evidence="1">
    <location>
        <begin position="78"/>
        <end position="102"/>
    </location>
</feature>
<keyword evidence="3" id="KW-1185">Reference proteome</keyword>
<dbReference type="EMBL" id="WSLF01000024">
    <property type="protein sequence ID" value="KAE9627761.1"/>
    <property type="molecule type" value="Genomic_DNA"/>
</dbReference>
<evidence type="ECO:0000313" key="2">
    <source>
        <dbReference type="EMBL" id="KAE9627761.1"/>
    </source>
</evidence>
<keyword evidence="1" id="KW-0812">Transmembrane</keyword>
<feature type="transmembrane region" description="Helical" evidence="1">
    <location>
        <begin position="215"/>
        <end position="236"/>
    </location>
</feature>
<sequence>MKIASVYTGTVLGAGFASGQEIMQFFTSYGIEGIYGVILSGILFALIGWAVLEMVYVQKIKDYRGFIYPIMGEFLGNIMEWVVSLFMFTTFCAMLAGTGALLRQQFQIPVQIGILIMAGLCLIVFLYDVEGVIVINTILAPLLLIGGILLGLYIVLFREAAVFSSPVVSVFHALTRNWITSSIVYVSYNTITAVVILCSLLPIIHSRKQAKMGGIIGGITLGFLGLCIVMATLIYYDRVEALEIPMLGIVLHYGFAIRYIYFFVLIAAIFTTAVSSGYGFVNRVSVEFNISYKSILPVFILTSIIIAQIGFSKMVGQIYPLFGYVGLFEVFIILLYFIGWKLNRVNKRFRQ</sequence>
<name>A0A7C8HCT7_9FIRM</name>